<organism evidence="4 5">
    <name type="scientific">Sediminibacterium goheungense</name>
    <dbReference type="NCBI Taxonomy" id="1086393"/>
    <lineage>
        <taxon>Bacteria</taxon>
        <taxon>Pseudomonadati</taxon>
        <taxon>Bacteroidota</taxon>
        <taxon>Chitinophagia</taxon>
        <taxon>Chitinophagales</taxon>
        <taxon>Chitinophagaceae</taxon>
        <taxon>Sediminibacterium</taxon>
    </lineage>
</organism>
<evidence type="ECO:0000256" key="2">
    <source>
        <dbReference type="SAM" id="Phobius"/>
    </source>
</evidence>
<dbReference type="SMART" id="SM00244">
    <property type="entry name" value="PHB"/>
    <property type="match status" value="1"/>
</dbReference>
<evidence type="ECO:0000259" key="3">
    <source>
        <dbReference type="SMART" id="SM00244"/>
    </source>
</evidence>
<dbReference type="AlphaFoldDB" id="A0A4R6J0J0"/>
<evidence type="ECO:0000313" key="5">
    <source>
        <dbReference type="Proteomes" id="UP000295741"/>
    </source>
</evidence>
<comment type="caution">
    <text evidence="4">The sequence shown here is derived from an EMBL/GenBank/DDBJ whole genome shotgun (WGS) entry which is preliminary data.</text>
</comment>
<reference evidence="4 5" key="1">
    <citation type="submission" date="2019-03" db="EMBL/GenBank/DDBJ databases">
        <title>Genomic Encyclopedia of Archaeal and Bacterial Type Strains, Phase II (KMG-II): from individual species to whole genera.</title>
        <authorList>
            <person name="Goeker M."/>
        </authorList>
    </citation>
    <scope>NUCLEOTIDE SEQUENCE [LARGE SCALE GENOMIC DNA]</scope>
    <source>
        <strain evidence="4 5">DSM 28323</strain>
    </source>
</reference>
<dbReference type="Gene3D" id="3.30.479.30">
    <property type="entry name" value="Band 7 domain"/>
    <property type="match status" value="1"/>
</dbReference>
<dbReference type="OrthoDB" id="9813479at2"/>
<feature type="domain" description="Band 7" evidence="3">
    <location>
        <begin position="58"/>
        <end position="224"/>
    </location>
</feature>
<dbReference type="GO" id="GO:0016020">
    <property type="term" value="C:membrane"/>
    <property type="evidence" value="ECO:0007669"/>
    <property type="project" value="UniProtKB-SubCell"/>
</dbReference>
<dbReference type="Pfam" id="PF01145">
    <property type="entry name" value="Band_7"/>
    <property type="match status" value="1"/>
</dbReference>
<evidence type="ECO:0000256" key="1">
    <source>
        <dbReference type="ARBA" id="ARBA00004167"/>
    </source>
</evidence>
<keyword evidence="2" id="KW-1133">Transmembrane helix</keyword>
<keyword evidence="2" id="KW-0472">Membrane</keyword>
<name>A0A4R6J0J0_9BACT</name>
<dbReference type="RefSeq" id="WP_133473284.1">
    <property type="nucleotide sequence ID" value="NZ_SNWP01000010.1"/>
</dbReference>
<dbReference type="PANTHER" id="PTHR43446:SF1">
    <property type="entry name" value="BAND 7 DOMAIN-CONTAINING PROTEIN"/>
    <property type="match status" value="1"/>
</dbReference>
<evidence type="ECO:0000313" key="4">
    <source>
        <dbReference type="EMBL" id="TDO28653.1"/>
    </source>
</evidence>
<feature type="transmembrane region" description="Helical" evidence="2">
    <location>
        <begin position="41"/>
        <end position="63"/>
    </location>
</feature>
<dbReference type="CDD" id="cd03402">
    <property type="entry name" value="SPFH_like_u2"/>
    <property type="match status" value="1"/>
</dbReference>
<feature type="transmembrane region" description="Helical" evidence="2">
    <location>
        <begin position="7"/>
        <end position="29"/>
    </location>
</feature>
<dbReference type="InterPro" id="IPR001107">
    <property type="entry name" value="Band_7"/>
</dbReference>
<dbReference type="SUPFAM" id="SSF117892">
    <property type="entry name" value="Band 7/SPFH domain"/>
    <property type="match status" value="1"/>
</dbReference>
<keyword evidence="5" id="KW-1185">Reference proteome</keyword>
<keyword evidence="2" id="KW-0812">Transmembrane</keyword>
<proteinExistence type="predicted"/>
<dbReference type="Proteomes" id="UP000295741">
    <property type="component" value="Unassembled WGS sequence"/>
</dbReference>
<dbReference type="PANTHER" id="PTHR43446">
    <property type="entry name" value="MEMBRANE PROTEIN-RELATED"/>
    <property type="match status" value="1"/>
</dbReference>
<sequence>MEKVYKAVSGFTALLLAILLLAAGLYILIAHVSNSTDPGGGLVAAMIICFLSTAIILKGLVIVQPNYALTLTFFGKYVGTLKENGLSFVNPLFAKMKVSLRSKSLESAKLKVNDKMGNPIEIAAVILWQVQDTYKAVFEVVNFNEYMTNQSEAAIRHLASSYPYDSIEDEFANITLRDGGEKVFELLETELNERLAKAGIVITEARISHLAYAPEIAGAMLQRQQATAIVAARSKIVEGAVGMVEMALAMLSEKEIVQLDDEKKAAMVSNLMVVLCGDKAASPVLNTGTLYQ</sequence>
<dbReference type="EMBL" id="SNWP01000010">
    <property type="protein sequence ID" value="TDO28653.1"/>
    <property type="molecule type" value="Genomic_DNA"/>
</dbReference>
<comment type="subcellular location">
    <subcellularLocation>
        <location evidence="1">Membrane</location>
        <topology evidence="1">Single-pass membrane protein</topology>
    </subcellularLocation>
</comment>
<dbReference type="InterPro" id="IPR036013">
    <property type="entry name" value="Band_7/SPFH_dom_sf"/>
</dbReference>
<accession>A0A4R6J0J0</accession>
<gene>
    <name evidence="4" type="ORF">BC659_0731</name>
</gene>
<protein>
    <submittedName>
        <fullName evidence="4">SPFH domain/Band 7 family protein</fullName>
    </submittedName>
</protein>